<proteinExistence type="predicted"/>
<reference evidence="3 4" key="1">
    <citation type="submission" date="2023-01" db="EMBL/GenBank/DDBJ databases">
        <title>Analysis of 21 Apiospora genomes using comparative genomics revels a genus with tremendous synthesis potential of carbohydrate active enzymes and secondary metabolites.</title>
        <authorList>
            <person name="Sorensen T."/>
        </authorList>
    </citation>
    <scope>NUCLEOTIDE SEQUENCE [LARGE SCALE GENOMIC DNA]</scope>
    <source>
        <strain evidence="3 4">CBS 20057</strain>
    </source>
</reference>
<accession>A0ABR1RU47</accession>
<evidence type="ECO:0000256" key="2">
    <source>
        <dbReference type="SAM" id="SignalP"/>
    </source>
</evidence>
<comment type="caution">
    <text evidence="3">The sequence shown here is derived from an EMBL/GenBank/DDBJ whole genome shotgun (WGS) entry which is preliminary data.</text>
</comment>
<dbReference type="SUPFAM" id="SSF50939">
    <property type="entry name" value="Sialidases"/>
    <property type="match status" value="1"/>
</dbReference>
<dbReference type="InterPro" id="IPR036278">
    <property type="entry name" value="Sialidase_sf"/>
</dbReference>
<dbReference type="PANTHER" id="PTHR38792:SF3">
    <property type="entry name" value="BNR_ASP-BOX REPEAT DOMAIN PROTEIN (AFU_ORTHOLOGUE AFUA_7G06430)-RELATED"/>
    <property type="match status" value="1"/>
</dbReference>
<organism evidence="3 4">
    <name type="scientific">Apiospora marii</name>
    <dbReference type="NCBI Taxonomy" id="335849"/>
    <lineage>
        <taxon>Eukaryota</taxon>
        <taxon>Fungi</taxon>
        <taxon>Dikarya</taxon>
        <taxon>Ascomycota</taxon>
        <taxon>Pezizomycotina</taxon>
        <taxon>Sordariomycetes</taxon>
        <taxon>Xylariomycetidae</taxon>
        <taxon>Amphisphaeriales</taxon>
        <taxon>Apiosporaceae</taxon>
        <taxon>Apiospora</taxon>
    </lineage>
</organism>
<dbReference type="CDD" id="cd15482">
    <property type="entry name" value="Sialidase_non-viral"/>
    <property type="match status" value="1"/>
</dbReference>
<keyword evidence="2" id="KW-0732">Signal</keyword>
<dbReference type="EMBL" id="JAQQWI010000010">
    <property type="protein sequence ID" value="KAK8018478.1"/>
    <property type="molecule type" value="Genomic_DNA"/>
</dbReference>
<feature type="compositionally biased region" description="Low complexity" evidence="1">
    <location>
        <begin position="418"/>
        <end position="427"/>
    </location>
</feature>
<feature type="chain" id="PRO_5045516111" evidence="2">
    <location>
        <begin position="23"/>
        <end position="440"/>
    </location>
</feature>
<protein>
    <submittedName>
        <fullName evidence="3">Uncharacterized protein</fullName>
    </submittedName>
</protein>
<dbReference type="Gene3D" id="2.120.10.10">
    <property type="match status" value="1"/>
</dbReference>
<dbReference type="Proteomes" id="UP001396898">
    <property type="component" value="Unassembled WGS sequence"/>
</dbReference>
<evidence type="ECO:0000256" key="1">
    <source>
        <dbReference type="SAM" id="MobiDB-lite"/>
    </source>
</evidence>
<evidence type="ECO:0000313" key="4">
    <source>
        <dbReference type="Proteomes" id="UP001396898"/>
    </source>
</evidence>
<gene>
    <name evidence="3" type="ORF">PG991_007668</name>
</gene>
<feature type="signal peptide" evidence="2">
    <location>
        <begin position="1"/>
        <end position="22"/>
    </location>
</feature>
<evidence type="ECO:0000313" key="3">
    <source>
        <dbReference type="EMBL" id="KAK8018478.1"/>
    </source>
</evidence>
<feature type="compositionally biased region" description="Basic residues" evidence="1">
    <location>
        <begin position="428"/>
        <end position="440"/>
    </location>
</feature>
<sequence length="440" mass="46510">MMQICRAAVVGLLSFALPEVLAVPSPSAPAATLAERATTTLSDLTIFSPPSNAGWVDPRVLYARAVALESGALLATWENYSPEPPLVHFPIYKSTDKGQTWAKIGEVRDTENNWGMRYQPTLFELPQAVGAFPKGTVLAAGNSIPTDLSLTKIDVYASTDGGATWTFASSVASGGEARPTNGLTPVWEPLLMMFNNELVCYYSDQRDPKFGQKLVHQTTKDLKTWGAIVDDVRDDANYAARPGMPAVAPLPDGRYIYAYEQCGTDGCRVHYRLPDNPVTGVLAAPSFGLQSTKGTRPTSSPYVVVWNNDTIVLSAGSGSQLFVNRKLGDPAAWVEYPTPQPAAYSRGLALLGPAEPDALLLVGAGGLPPSTTNRVSVSVVDLRATLGSAAKALSSSDINTNSNSNSNSGAVAIGQAASNGAAVSSGAARRRSLPQLRRRG</sequence>
<keyword evidence="4" id="KW-1185">Reference proteome</keyword>
<dbReference type="PANTHER" id="PTHR38792">
    <property type="entry name" value="BNR/ASP-BOX REPEAT DOMAIN PROTEIN (AFU_ORTHOLOGUE AFUA_7G06430)-RELATED"/>
    <property type="match status" value="1"/>
</dbReference>
<name>A0ABR1RU47_9PEZI</name>
<feature type="region of interest" description="Disordered" evidence="1">
    <location>
        <begin position="418"/>
        <end position="440"/>
    </location>
</feature>